<feature type="binding site" evidence="8">
    <location>
        <position position="350"/>
    </location>
    <ligand>
        <name>Zn(2+)</name>
        <dbReference type="ChEBI" id="CHEBI:29105"/>
        <label>3</label>
    </ligand>
</feature>
<comment type="catalytic activity">
    <reaction evidence="8 10">
        <text>Release of N-terminal amino acids, preferentially methionine, from peptides and arylamides.</text>
        <dbReference type="EC" id="3.4.11.18"/>
    </reaction>
</comment>
<evidence type="ECO:0000256" key="5">
    <source>
        <dbReference type="ARBA" id="ARBA00022771"/>
    </source>
</evidence>
<keyword evidence="13" id="KW-1185">Reference proteome</keyword>
<keyword evidence="7" id="KW-0862">Zinc</keyword>
<name>A0AAD9GK70_BABDI</name>
<dbReference type="InterPro" id="IPR031615">
    <property type="entry name" value="Zfn-C6H2"/>
</dbReference>
<reference evidence="12" key="2">
    <citation type="submission" date="2021-05" db="EMBL/GenBank/DDBJ databases">
        <authorList>
            <person name="Pain A."/>
        </authorList>
    </citation>
    <scope>NUCLEOTIDE SEQUENCE</scope>
    <source>
        <strain evidence="12">1802A</strain>
    </source>
</reference>
<dbReference type="InterPro" id="IPR000994">
    <property type="entry name" value="Pept_M24"/>
</dbReference>
<evidence type="ECO:0000256" key="9">
    <source>
        <dbReference type="PROSITE-ProRule" id="PRU01357"/>
    </source>
</evidence>
<comment type="similarity">
    <text evidence="8 9">Belongs to the peptidase M24A family. Methionine aminopeptidase type 1 subfamily.</text>
</comment>
<evidence type="ECO:0000256" key="10">
    <source>
        <dbReference type="RuleBase" id="RU003653"/>
    </source>
</evidence>
<evidence type="ECO:0000256" key="1">
    <source>
        <dbReference type="ARBA" id="ARBA00022438"/>
    </source>
</evidence>
<dbReference type="Pfam" id="PF15801">
    <property type="entry name" value="zf-C6H2"/>
    <property type="match status" value="1"/>
</dbReference>
<reference evidence="12" key="1">
    <citation type="journal article" date="2014" name="Nucleic Acids Res.">
        <title>The evolutionary dynamics of variant antigen genes in Babesia reveal a history of genomic innovation underlying host-parasite interaction.</title>
        <authorList>
            <person name="Jackson A.P."/>
            <person name="Otto T.D."/>
            <person name="Darby A."/>
            <person name="Ramaprasad A."/>
            <person name="Xia D."/>
            <person name="Echaide I.E."/>
            <person name="Farber M."/>
            <person name="Gahlot S."/>
            <person name="Gamble J."/>
            <person name="Gupta D."/>
            <person name="Gupta Y."/>
            <person name="Jackson L."/>
            <person name="Malandrin L."/>
            <person name="Malas T.B."/>
            <person name="Moussa E."/>
            <person name="Nair M."/>
            <person name="Reid A.J."/>
            <person name="Sanders M."/>
            <person name="Sharma J."/>
            <person name="Tracey A."/>
            <person name="Quail M.A."/>
            <person name="Weir W."/>
            <person name="Wastling J.M."/>
            <person name="Hall N."/>
            <person name="Willadsen P."/>
            <person name="Lingelbach K."/>
            <person name="Shiels B."/>
            <person name="Tait A."/>
            <person name="Berriman M."/>
            <person name="Allred D.R."/>
            <person name="Pain A."/>
        </authorList>
    </citation>
    <scope>NUCLEOTIDE SEQUENCE</scope>
    <source>
        <strain evidence="12">1802A</strain>
    </source>
</reference>
<evidence type="ECO:0000313" key="12">
    <source>
        <dbReference type="EMBL" id="KAK1939753.1"/>
    </source>
</evidence>
<organism evidence="12 13">
    <name type="scientific">Babesia divergens</name>
    <dbReference type="NCBI Taxonomy" id="32595"/>
    <lineage>
        <taxon>Eukaryota</taxon>
        <taxon>Sar</taxon>
        <taxon>Alveolata</taxon>
        <taxon>Apicomplexa</taxon>
        <taxon>Aconoidasida</taxon>
        <taxon>Piroplasmida</taxon>
        <taxon>Babesiidae</taxon>
        <taxon>Babesia</taxon>
    </lineage>
</organism>
<comment type="function">
    <text evidence="8 10">Cotranslationally removes the N-terminal methionine from nascent proteins. The N-terminal methionine is often cleaved when the second residue in the primary sequence is small and uncharged (Met-Ala-, Cys, Gly, Pro, Ser, Thr, or Val).</text>
</comment>
<dbReference type="EMBL" id="JAHBMH010000007">
    <property type="protein sequence ID" value="KAK1939753.1"/>
    <property type="molecule type" value="Genomic_DNA"/>
</dbReference>
<keyword evidence="3 8" id="KW-0645">Protease</keyword>
<proteinExistence type="inferred from homology"/>
<evidence type="ECO:0000256" key="7">
    <source>
        <dbReference type="ARBA" id="ARBA00022833"/>
    </source>
</evidence>
<dbReference type="SUPFAM" id="SSF55920">
    <property type="entry name" value="Creatinase/aminopeptidase"/>
    <property type="match status" value="1"/>
</dbReference>
<feature type="binding site" evidence="8">
    <location>
        <position position="223"/>
    </location>
    <ligand>
        <name>Zn(2+)</name>
        <dbReference type="ChEBI" id="CHEBI:29105"/>
        <label>4</label>
        <note>catalytic</note>
    </ligand>
</feature>
<dbReference type="Proteomes" id="UP001195914">
    <property type="component" value="Unassembled WGS sequence"/>
</dbReference>
<dbReference type="PROSITE" id="PS00680">
    <property type="entry name" value="MAP_1"/>
    <property type="match status" value="1"/>
</dbReference>
<feature type="binding site" evidence="8">
    <location>
        <position position="293"/>
    </location>
    <ligand>
        <name>a protein</name>
        <dbReference type="ChEBI" id="CHEBI:16541"/>
    </ligand>
    <ligandPart>
        <name>N-terminal L-methionine residue</name>
        <dbReference type="ChEBI" id="CHEBI:64731"/>
    </ligandPart>
</feature>
<evidence type="ECO:0000259" key="11">
    <source>
        <dbReference type="PROSITE" id="PS52013"/>
    </source>
</evidence>
<dbReference type="GO" id="GO:0006508">
    <property type="term" value="P:proteolysis"/>
    <property type="evidence" value="ECO:0007669"/>
    <property type="project" value="UniProtKB-KW"/>
</dbReference>
<comment type="subunit">
    <text evidence="8">Associates with the 60S ribosomal subunit of the 80S translational complex.</text>
</comment>
<dbReference type="GO" id="GO:0008270">
    <property type="term" value="F:zinc ion binding"/>
    <property type="evidence" value="ECO:0007669"/>
    <property type="project" value="UniProtKB-KW"/>
</dbReference>
<protein>
    <recommendedName>
        <fullName evidence="10">Methionine aminopeptidase</fullName>
        <ecNumber evidence="10">3.4.11.18</ecNumber>
    </recommendedName>
</protein>
<dbReference type="AlphaFoldDB" id="A0AAD9GK70"/>
<dbReference type="InterPro" id="IPR036005">
    <property type="entry name" value="Creatinase/aminopeptidase-like"/>
</dbReference>
<evidence type="ECO:0000256" key="6">
    <source>
        <dbReference type="ARBA" id="ARBA00022801"/>
    </source>
</evidence>
<sequence length="377" mass="42159">MVVSAVCCGCGTNTQSTLACPVCRSHGKIQIFCSQGCFNNTWKFHSSTHTDAAVVSSTSDNKRFESDPHLRRFVNFRFTGSLRPWPITPQRRVPAHIQCPDYAEDGEPKSENSIKSCGSIRENTSQEIKLIRKACLLGRKALDYAASLIAPGVTTDEIDEKVHDFIVRHNAYPSPLNYYGFPKSLCTSVNEVVCHGIPDKRPLEEGDIINIDISLYLNGVHSDLNETYFVGKVDEDSKRLVTGTYKALMDTIKQCKPGMYYREIGNLINEIADDYKLSVVRTYCGHGVGVDFHSLPNVPHYRKNKAIGILKPGHVFTIEPMLNLGTYKDIKWPDDWTSVTADGRRSAQFEHTLLVTTTGVEILTKRLPTSPPLQFDV</sequence>
<dbReference type="Gene3D" id="3.90.230.10">
    <property type="entry name" value="Creatinase/methionine aminopeptidase superfamily"/>
    <property type="match status" value="1"/>
</dbReference>
<comment type="cofactor">
    <cofactor evidence="10">
        <name>Co(2+)</name>
        <dbReference type="ChEBI" id="CHEBI:48828"/>
    </cofactor>
    <cofactor evidence="10">
        <name>Zn(2+)</name>
        <dbReference type="ChEBI" id="CHEBI:29105"/>
    </cofactor>
    <cofactor evidence="10">
        <name>Mn(2+)</name>
        <dbReference type="ChEBI" id="CHEBI:29035"/>
    </cofactor>
    <cofactor evidence="10">
        <name>Fe(2+)</name>
        <dbReference type="ChEBI" id="CHEBI:29033"/>
    </cofactor>
    <text evidence="10">Binds 2 divalent metal cations per subunit. Has a high-affinity and a low affinity metal-binding site. The true nature of the physiological cofactor is under debate. The enzyme is active with cobalt, zinc, manganese or divalent iron ions.</text>
</comment>
<dbReference type="GO" id="GO:0004239">
    <property type="term" value="F:initiator methionyl aminopeptidase activity"/>
    <property type="evidence" value="ECO:0007669"/>
    <property type="project" value="UniProtKB-UniRule"/>
</dbReference>
<evidence type="ECO:0000256" key="3">
    <source>
        <dbReference type="ARBA" id="ARBA00022670"/>
    </source>
</evidence>
<evidence type="ECO:0000256" key="4">
    <source>
        <dbReference type="ARBA" id="ARBA00022723"/>
    </source>
</evidence>
<evidence type="ECO:0000256" key="8">
    <source>
        <dbReference type="HAMAP-Rule" id="MF_03174"/>
    </source>
</evidence>
<dbReference type="NCBIfam" id="TIGR00500">
    <property type="entry name" value="met_pdase_I"/>
    <property type="match status" value="1"/>
</dbReference>
<comment type="caution">
    <text evidence="12">The sequence shown here is derived from an EMBL/GenBank/DDBJ whole genome shotgun (WGS) entry which is preliminary data.</text>
</comment>
<dbReference type="HAMAP" id="MF_01974">
    <property type="entry name" value="MetAP_1"/>
    <property type="match status" value="1"/>
</dbReference>
<keyword evidence="1 8" id="KW-0031">Aminopeptidase</keyword>
<feature type="binding site" evidence="8">
    <location>
        <position position="350"/>
    </location>
    <ligand>
        <name>Zn(2+)</name>
        <dbReference type="ChEBI" id="CHEBI:29105"/>
        <label>4</label>
        <note>catalytic</note>
    </ligand>
</feature>
<dbReference type="InterPro" id="IPR001714">
    <property type="entry name" value="Pept_M24_MAP"/>
</dbReference>
<keyword evidence="5 9" id="KW-0863">Zinc-finger</keyword>
<evidence type="ECO:0000313" key="13">
    <source>
        <dbReference type="Proteomes" id="UP001195914"/>
    </source>
</evidence>
<comment type="cofactor">
    <cofactor evidence="8">
        <name>Zn(2+)</name>
        <dbReference type="ChEBI" id="CHEBI:29105"/>
    </cofactor>
    <cofactor evidence="8">
        <name>Co(2+)</name>
        <dbReference type="ChEBI" id="CHEBI:48828"/>
    </cofactor>
    <cofactor evidence="8">
        <name>Mn(2+)</name>
        <dbReference type="ChEBI" id="CHEBI:29035"/>
    </cofactor>
    <cofactor evidence="8">
        <name>Fe(2+)</name>
        <dbReference type="ChEBI" id="CHEBI:29033"/>
    </cofactor>
    <text evidence="8">Binds 2 divalent metal cations per subunit. Has a high-affinity and a low affinity metal-binding site. The true nature of the physiological cofactor is under debate. The enzyme is active with zinc, cobalt, manganese or divalent iron ions. Has high activity with zinc; zinc cofactor is transferred into the active site region by the ZNG1 zinc chaperone.</text>
</comment>
<dbReference type="CDD" id="cd01086">
    <property type="entry name" value="MetAP1"/>
    <property type="match status" value="1"/>
</dbReference>
<dbReference type="PANTHER" id="PTHR43330">
    <property type="entry name" value="METHIONINE AMINOPEPTIDASE"/>
    <property type="match status" value="1"/>
</dbReference>
<keyword evidence="2 8" id="KW-0963">Cytoplasm</keyword>
<dbReference type="GO" id="GO:0005829">
    <property type="term" value="C:cytosol"/>
    <property type="evidence" value="ECO:0007669"/>
    <property type="project" value="TreeGrafter"/>
</dbReference>
<dbReference type="PROSITE" id="PS52013">
    <property type="entry name" value="ZF_C6H2"/>
    <property type="match status" value="1"/>
</dbReference>
<dbReference type="PANTHER" id="PTHR43330:SF7">
    <property type="entry name" value="METHIONINE AMINOPEPTIDASE 1"/>
    <property type="match status" value="1"/>
</dbReference>
<dbReference type="EC" id="3.4.11.18" evidence="10"/>
<dbReference type="InterPro" id="IPR002467">
    <property type="entry name" value="Pept_M24A_MAP1"/>
</dbReference>
<dbReference type="PRINTS" id="PR00599">
    <property type="entry name" value="MAPEPTIDASE"/>
</dbReference>
<feature type="binding site" evidence="8">
    <location>
        <position position="319"/>
    </location>
    <ligand>
        <name>Zn(2+)</name>
        <dbReference type="ChEBI" id="CHEBI:29105"/>
        <label>4</label>
        <note>catalytic</note>
    </ligand>
</feature>
<feature type="binding site" evidence="8">
    <location>
        <position position="212"/>
    </location>
    <ligand>
        <name>Zn(2+)</name>
        <dbReference type="ChEBI" id="CHEBI:29105"/>
        <label>3</label>
    </ligand>
</feature>
<comment type="subcellular location">
    <subcellularLocation>
        <location evidence="8">Cytoplasm</location>
    </subcellularLocation>
</comment>
<evidence type="ECO:0000256" key="2">
    <source>
        <dbReference type="ARBA" id="ARBA00022490"/>
    </source>
</evidence>
<feature type="binding site" evidence="8">
    <location>
        <position position="223"/>
    </location>
    <ligand>
        <name>Zn(2+)</name>
        <dbReference type="ChEBI" id="CHEBI:29105"/>
        <label>3</label>
    </ligand>
</feature>
<feature type="binding site" evidence="8">
    <location>
        <position position="286"/>
    </location>
    <ligand>
        <name>Zn(2+)</name>
        <dbReference type="ChEBI" id="CHEBI:29105"/>
        <label>4</label>
        <note>catalytic</note>
    </ligand>
</feature>
<keyword evidence="4 8" id="KW-0479">Metal-binding</keyword>
<keyword evidence="6 8" id="KW-0378">Hydrolase</keyword>
<accession>A0AAD9GK70</accession>
<gene>
    <name evidence="12" type="ORF">X943_002980</name>
</gene>
<dbReference type="GO" id="GO:0070006">
    <property type="term" value="F:metalloaminopeptidase activity"/>
    <property type="evidence" value="ECO:0007669"/>
    <property type="project" value="UniProtKB-UniRule"/>
</dbReference>
<dbReference type="Pfam" id="PF00557">
    <property type="entry name" value="Peptidase_M24"/>
    <property type="match status" value="1"/>
</dbReference>
<feature type="binding site" evidence="8">
    <location>
        <position position="195"/>
    </location>
    <ligand>
        <name>a protein</name>
        <dbReference type="ChEBI" id="CHEBI:16541"/>
    </ligand>
    <ligandPart>
        <name>N-terminal L-methionine residue</name>
        <dbReference type="ChEBI" id="CHEBI:64731"/>
    </ligandPart>
</feature>
<feature type="domain" description="C6H2-type" evidence="11">
    <location>
        <begin position="4"/>
        <end position="56"/>
    </location>
</feature>